<evidence type="ECO:0000313" key="1">
    <source>
        <dbReference type="EMBL" id="MBB5080660.1"/>
    </source>
</evidence>
<dbReference type="AlphaFoldDB" id="A0A7W8A8I8"/>
<sequence length="44" mass="4560">MHLSVYAAATHYRGGGTASAACGPTTGGGPITHYRIITTNKEIR</sequence>
<dbReference type="Proteomes" id="UP000568380">
    <property type="component" value="Unassembled WGS sequence"/>
</dbReference>
<reference evidence="1 2" key="1">
    <citation type="submission" date="2020-08" db="EMBL/GenBank/DDBJ databases">
        <title>Genomic Encyclopedia of Type Strains, Phase IV (KMG-IV): sequencing the most valuable type-strain genomes for metagenomic binning, comparative biology and taxonomic classification.</title>
        <authorList>
            <person name="Goeker M."/>
        </authorList>
    </citation>
    <scope>NUCLEOTIDE SEQUENCE [LARGE SCALE GENOMIC DNA]</scope>
    <source>
        <strain evidence="1 2">DSM 45385</strain>
    </source>
</reference>
<organism evidence="1 2">
    <name type="scientific">Nonomuraea endophytica</name>
    <dbReference type="NCBI Taxonomy" id="714136"/>
    <lineage>
        <taxon>Bacteria</taxon>
        <taxon>Bacillati</taxon>
        <taxon>Actinomycetota</taxon>
        <taxon>Actinomycetes</taxon>
        <taxon>Streptosporangiales</taxon>
        <taxon>Streptosporangiaceae</taxon>
        <taxon>Nonomuraea</taxon>
    </lineage>
</organism>
<dbReference type="EMBL" id="JACHIN010000008">
    <property type="protein sequence ID" value="MBB5080660.1"/>
    <property type="molecule type" value="Genomic_DNA"/>
</dbReference>
<evidence type="ECO:0000313" key="2">
    <source>
        <dbReference type="Proteomes" id="UP000568380"/>
    </source>
</evidence>
<protein>
    <submittedName>
        <fullName evidence="1">Uncharacterized protein</fullName>
    </submittedName>
</protein>
<accession>A0A7W8A8I8</accession>
<keyword evidence="2" id="KW-1185">Reference proteome</keyword>
<proteinExistence type="predicted"/>
<gene>
    <name evidence="1" type="ORF">HNR40_006147</name>
</gene>
<comment type="caution">
    <text evidence="1">The sequence shown here is derived from an EMBL/GenBank/DDBJ whole genome shotgun (WGS) entry which is preliminary data.</text>
</comment>
<name>A0A7W8A8I8_9ACTN</name>